<feature type="region of interest" description="Disordered" evidence="2">
    <location>
        <begin position="262"/>
        <end position="329"/>
    </location>
</feature>
<dbReference type="PANTHER" id="PTHR36512:SF3">
    <property type="entry name" value="BLR5678 PROTEIN"/>
    <property type="match status" value="1"/>
</dbReference>
<name>A0A6N9H680_9MICO</name>
<dbReference type="Pfam" id="PF03576">
    <property type="entry name" value="Peptidase_S58"/>
    <property type="match status" value="1"/>
</dbReference>
<evidence type="ECO:0000313" key="4">
    <source>
        <dbReference type="Proteomes" id="UP000469215"/>
    </source>
</evidence>
<sequence>MQAHEAGIAIGTRTAGTHNAITDVAGVRVGHWTRIEGKGPLDRGAGPVRTGVTVIDPSPHDVWTAPLCAGFHRLNGKGDMTGIQWLIESGTLSSPIALSNTNALGTLRTGLIRHRADQAARSDGNPTFSGQPVCGETNDAFLNDIAGFHVTEEAVAQALEAAAGGPVEQGSVGGGTGMICHDLKGGIGTASRLVPAPAPNTAADTGTEAATRTDTDMGTAANMGTATGTGQAGDYTVGVLVQANHGTRSRLTVNGAPVGALLSAPLPQPGPTDWRSAAGRNRAAGSAAGGSSAAASGPGNTACGTHGREPGSGSVSESGSASASPSPLAPGEGSIIVIVATDAPLLPHQLSRIAQRAGMGIARTGGAGEYSSGDMIVAFSTTAGLAESTRYPAQAPDFDRLRTLTDRSINELYWATIEATEEAIVNAMLSAPTMVGRDGNTVTGLDAAELKALLDRFGLASPPAAGSSRA</sequence>
<dbReference type="RefSeq" id="WP_160952837.1">
    <property type="nucleotide sequence ID" value="NZ_WWEQ01000015.1"/>
</dbReference>
<proteinExistence type="inferred from homology"/>
<feature type="compositionally biased region" description="Low complexity" evidence="2">
    <location>
        <begin position="275"/>
        <end position="297"/>
    </location>
</feature>
<reference evidence="3 4" key="1">
    <citation type="submission" date="2020-01" db="EMBL/GenBank/DDBJ databases">
        <authorList>
            <person name="Deng T."/>
        </authorList>
    </citation>
    <scope>NUCLEOTIDE SEQUENCE [LARGE SCALE GENOMIC DNA]</scope>
    <source>
        <strain evidence="3 4">5221</strain>
    </source>
</reference>
<feature type="compositionally biased region" description="Low complexity" evidence="2">
    <location>
        <begin position="311"/>
        <end position="329"/>
    </location>
</feature>
<protein>
    <submittedName>
        <fullName evidence="3">S58 family peptidase</fullName>
    </submittedName>
</protein>
<dbReference type="PANTHER" id="PTHR36512">
    <property type="entry name" value="D-AMINOPEPTIDASE"/>
    <property type="match status" value="1"/>
</dbReference>
<comment type="similarity">
    <text evidence="1">Belongs to the peptidase S58 family.</text>
</comment>
<comment type="caution">
    <text evidence="3">The sequence shown here is derived from an EMBL/GenBank/DDBJ whole genome shotgun (WGS) entry which is preliminary data.</text>
</comment>
<dbReference type="AlphaFoldDB" id="A0A6N9H680"/>
<accession>A0A6N9H680</accession>
<dbReference type="GO" id="GO:0004177">
    <property type="term" value="F:aminopeptidase activity"/>
    <property type="evidence" value="ECO:0007669"/>
    <property type="project" value="TreeGrafter"/>
</dbReference>
<dbReference type="EMBL" id="WWEQ01000015">
    <property type="protein sequence ID" value="MYM19405.1"/>
    <property type="molecule type" value="Genomic_DNA"/>
</dbReference>
<dbReference type="InterPro" id="IPR005321">
    <property type="entry name" value="Peptidase_S58_DmpA"/>
</dbReference>
<dbReference type="Proteomes" id="UP000469215">
    <property type="component" value="Unassembled WGS sequence"/>
</dbReference>
<evidence type="ECO:0000256" key="2">
    <source>
        <dbReference type="SAM" id="MobiDB-lite"/>
    </source>
</evidence>
<dbReference type="SUPFAM" id="SSF56266">
    <property type="entry name" value="DmpA/ArgJ-like"/>
    <property type="match status" value="3"/>
</dbReference>
<gene>
    <name evidence="3" type="ORF">GSY69_05330</name>
</gene>
<dbReference type="InterPro" id="IPR016117">
    <property type="entry name" value="ArgJ-like_dom_sf"/>
</dbReference>
<dbReference type="Gene3D" id="3.60.70.12">
    <property type="entry name" value="L-amino peptidase D-ALA esterase/amidase"/>
    <property type="match status" value="1"/>
</dbReference>
<keyword evidence="4" id="KW-1185">Reference proteome</keyword>
<organism evidence="3 4">
    <name type="scientific">Brevibacterium rongguiense</name>
    <dbReference type="NCBI Taxonomy" id="2695267"/>
    <lineage>
        <taxon>Bacteria</taxon>
        <taxon>Bacillati</taxon>
        <taxon>Actinomycetota</taxon>
        <taxon>Actinomycetes</taxon>
        <taxon>Micrococcales</taxon>
        <taxon>Brevibacteriaceae</taxon>
        <taxon>Brevibacterium</taxon>
    </lineage>
</organism>
<evidence type="ECO:0000313" key="3">
    <source>
        <dbReference type="EMBL" id="MYM19405.1"/>
    </source>
</evidence>
<evidence type="ECO:0000256" key="1">
    <source>
        <dbReference type="ARBA" id="ARBA00007068"/>
    </source>
</evidence>